<proteinExistence type="predicted"/>
<evidence type="ECO:0000313" key="1">
    <source>
        <dbReference type="EMBL" id="KAK2031368.1"/>
    </source>
</evidence>
<keyword evidence="2" id="KW-1185">Reference proteome</keyword>
<dbReference type="AlphaFoldDB" id="A0AAD9HM01"/>
<dbReference type="EMBL" id="MU842841">
    <property type="protein sequence ID" value="KAK2031368.1"/>
    <property type="molecule type" value="Genomic_DNA"/>
</dbReference>
<accession>A0AAD9HM01</accession>
<name>A0AAD9HM01_9PEZI</name>
<dbReference type="Proteomes" id="UP001232148">
    <property type="component" value="Unassembled WGS sequence"/>
</dbReference>
<gene>
    <name evidence="1" type="ORF">LX32DRAFT_637340</name>
</gene>
<comment type="caution">
    <text evidence="1">The sequence shown here is derived from an EMBL/GenBank/DDBJ whole genome shotgun (WGS) entry which is preliminary data.</text>
</comment>
<evidence type="ECO:0000313" key="2">
    <source>
        <dbReference type="Proteomes" id="UP001232148"/>
    </source>
</evidence>
<organism evidence="1 2">
    <name type="scientific">Colletotrichum zoysiae</name>
    <dbReference type="NCBI Taxonomy" id="1216348"/>
    <lineage>
        <taxon>Eukaryota</taxon>
        <taxon>Fungi</taxon>
        <taxon>Dikarya</taxon>
        <taxon>Ascomycota</taxon>
        <taxon>Pezizomycotina</taxon>
        <taxon>Sordariomycetes</taxon>
        <taxon>Hypocreomycetidae</taxon>
        <taxon>Glomerellales</taxon>
        <taxon>Glomerellaceae</taxon>
        <taxon>Colletotrichum</taxon>
        <taxon>Colletotrichum graminicola species complex</taxon>
    </lineage>
</organism>
<protein>
    <submittedName>
        <fullName evidence="1">Uncharacterized protein</fullName>
    </submittedName>
</protein>
<reference evidence="1" key="1">
    <citation type="submission" date="2021-06" db="EMBL/GenBank/DDBJ databases">
        <title>Comparative genomics, transcriptomics and evolutionary studies reveal genomic signatures of adaptation to plant cell wall in hemibiotrophic fungi.</title>
        <authorList>
            <consortium name="DOE Joint Genome Institute"/>
            <person name="Baroncelli R."/>
            <person name="Diaz J.F."/>
            <person name="Benocci T."/>
            <person name="Peng M."/>
            <person name="Battaglia E."/>
            <person name="Haridas S."/>
            <person name="Andreopoulos W."/>
            <person name="Labutti K."/>
            <person name="Pangilinan J."/>
            <person name="Floch G.L."/>
            <person name="Makela M.R."/>
            <person name="Henrissat B."/>
            <person name="Grigoriev I.V."/>
            <person name="Crouch J.A."/>
            <person name="De Vries R.P."/>
            <person name="Sukno S.A."/>
            <person name="Thon M.R."/>
        </authorList>
    </citation>
    <scope>NUCLEOTIDE SEQUENCE</scope>
    <source>
        <strain evidence="1">MAFF235873</strain>
    </source>
</reference>
<sequence length="164" mass="18349">MNPPPAKKSCIPQLHEPEFNVSDYCIQCVWKIARIKPSPGVSGKHELVECKGERIVRSGTKCVACAKASATCLKITVSVYYDCKNLLKAYLRWWHYVSQDSNTEDEVNRAKKALETSQKQFQRKCESIQFMNETYHSMAQSLLSSVGGIAQLPESSNSLSGNQS</sequence>